<organism evidence="2 3">
    <name type="scientific">Aliivibrio sifiae</name>
    <dbReference type="NCBI Taxonomy" id="566293"/>
    <lineage>
        <taxon>Bacteria</taxon>
        <taxon>Pseudomonadati</taxon>
        <taxon>Pseudomonadota</taxon>
        <taxon>Gammaproteobacteria</taxon>
        <taxon>Vibrionales</taxon>
        <taxon>Vibrionaceae</taxon>
        <taxon>Aliivibrio</taxon>
    </lineage>
</organism>
<sequence length="459" mass="52509">MKFTKKNILEFQTPISDDFICGVYLKLDKSTFRPLRNEFNVAQTSLRKLSQNPSSQELELLQDENRENWQVLSISLMATFQNVTRDIELIGWFITSQILLDNSLSSVAYSMNWFADLLEQQWNFINPVLPEEKLKSDSDVERLAEQYNVKVKAFFQLLGDSEESCLLYTPFLLLPLVDHVTFYDFQSAERKGELSQLKQQATSLIALERNNVRQRLESVVECLFQIERLIAITKTHAQSVGINAPNFNFLKTLFTKYNNALQQLSGMKSEMKSTSHEEKECLINQSKNAETCDENTLFVEADSHVGNLSRSMILTADNLSQTGFTNNMNRDLAFHLLREVSDYFRQSEPHSPVSFLLEKAIRWGYLSLPELLQEMMTEQDGDNVSKIFNAAGLNHFEQVLLPDVSVPPSVIKNTLTFTESSSISEPVNIEDKVDQVSINDTELKQHEEESSSGPTALRW</sequence>
<evidence type="ECO:0000259" key="1">
    <source>
        <dbReference type="Pfam" id="PF06812"/>
    </source>
</evidence>
<protein>
    <submittedName>
        <fullName evidence="2">Type VI secretion protein</fullName>
    </submittedName>
</protein>
<evidence type="ECO:0000313" key="2">
    <source>
        <dbReference type="EMBL" id="PQJ85172.1"/>
    </source>
</evidence>
<evidence type="ECO:0000313" key="3">
    <source>
        <dbReference type="Proteomes" id="UP000239263"/>
    </source>
</evidence>
<dbReference type="Proteomes" id="UP000239263">
    <property type="component" value="Unassembled WGS sequence"/>
</dbReference>
<proteinExistence type="predicted"/>
<gene>
    <name evidence="2" type="ORF">BTO22_17060</name>
</gene>
<comment type="caution">
    <text evidence="2">The sequence shown here is derived from an EMBL/GenBank/DDBJ whole genome shotgun (WGS) entry which is preliminary data.</text>
</comment>
<accession>A0A2S7X4T2</accession>
<dbReference type="PANTHER" id="PTHR37951:SF1">
    <property type="entry name" value="TYPE VI SECRETION SYSTEM COMPONENT TSSA1"/>
    <property type="match status" value="1"/>
</dbReference>
<name>A0A2S7X4T2_9GAMM</name>
<dbReference type="PANTHER" id="PTHR37951">
    <property type="entry name" value="CYTOPLASMIC PROTEIN-RELATED"/>
    <property type="match status" value="1"/>
</dbReference>
<dbReference type="InterPro" id="IPR010657">
    <property type="entry name" value="ImpA_N"/>
</dbReference>
<dbReference type="EMBL" id="MSCO01000002">
    <property type="protein sequence ID" value="PQJ85172.1"/>
    <property type="molecule type" value="Genomic_DNA"/>
</dbReference>
<reference evidence="2 3" key="1">
    <citation type="submission" date="2016-12" db="EMBL/GenBank/DDBJ databases">
        <title>Diversity of luminous bacteria.</title>
        <authorList>
            <person name="Yoshizawa S."/>
            <person name="Kogure K."/>
        </authorList>
    </citation>
    <scope>NUCLEOTIDE SEQUENCE [LARGE SCALE GENOMIC DNA]</scope>
    <source>
        <strain evidence="2 3">ATCC 33715</strain>
    </source>
</reference>
<dbReference type="OrthoDB" id="9771118at2"/>
<dbReference type="Pfam" id="PF06812">
    <property type="entry name" value="ImpA_N"/>
    <property type="match status" value="1"/>
</dbReference>
<dbReference type="AlphaFoldDB" id="A0A2S7X4T2"/>
<feature type="domain" description="ImpA N-terminal" evidence="1">
    <location>
        <begin position="13"/>
        <end position="134"/>
    </location>
</feature>
<dbReference type="InterPro" id="IPR017740">
    <property type="entry name" value="TssA-like"/>
</dbReference>
<dbReference type="RefSeq" id="WP_105056523.1">
    <property type="nucleotide sequence ID" value="NZ_CAWNRT010000002.1"/>
</dbReference>